<dbReference type="Proteomes" id="UP000015525">
    <property type="component" value="Unassembled WGS sequence"/>
</dbReference>
<name>T0IBL6_9SPHN</name>
<keyword evidence="1" id="KW-0547">Nucleotide-binding</keyword>
<sequence>MSFEVEVRRTLGDRMIEACFAAPSGLTVLRGVSGAGKTSVLNMVAGLLTPDQGRIIVNGQTLFDGAAGTNLPPHRRRLGYVFQDARLFPHMRVRGNLLYGYRLAPVDDRWMTLDEVVAFLGIAPLLDRWPRSLSGGEAQRVALGRALLSGARALLMDEPLASIDPARRSGIIEAILRIRNELSLPMLYVTHDPAEAEQLATQLVTIGG</sequence>
<dbReference type="InterPro" id="IPR003593">
    <property type="entry name" value="AAA+_ATPase"/>
</dbReference>
<dbReference type="InterPro" id="IPR003439">
    <property type="entry name" value="ABC_transporter-like_ATP-bd"/>
</dbReference>
<dbReference type="InterPro" id="IPR050334">
    <property type="entry name" value="Molybdenum_import_ModC"/>
</dbReference>
<dbReference type="PROSITE" id="PS00211">
    <property type="entry name" value="ABC_TRANSPORTER_1"/>
    <property type="match status" value="1"/>
</dbReference>
<dbReference type="Pfam" id="PF00005">
    <property type="entry name" value="ABC_tran"/>
    <property type="match status" value="1"/>
</dbReference>
<evidence type="ECO:0000256" key="2">
    <source>
        <dbReference type="ARBA" id="ARBA00022840"/>
    </source>
</evidence>
<dbReference type="EMBL" id="ATHO01000087">
    <property type="protein sequence ID" value="EQB07014.1"/>
    <property type="molecule type" value="Genomic_DNA"/>
</dbReference>
<dbReference type="GO" id="GO:0005524">
    <property type="term" value="F:ATP binding"/>
    <property type="evidence" value="ECO:0007669"/>
    <property type="project" value="UniProtKB-KW"/>
</dbReference>
<evidence type="ECO:0000313" key="4">
    <source>
        <dbReference type="EMBL" id="EQB07014.1"/>
    </source>
</evidence>
<dbReference type="Gene3D" id="3.40.50.300">
    <property type="entry name" value="P-loop containing nucleotide triphosphate hydrolases"/>
    <property type="match status" value="1"/>
</dbReference>
<keyword evidence="2" id="KW-0067">ATP-binding</keyword>
<dbReference type="PANTHER" id="PTHR43514">
    <property type="entry name" value="ABC TRANSPORTER I FAMILY MEMBER 10"/>
    <property type="match status" value="1"/>
</dbReference>
<dbReference type="GO" id="GO:0016887">
    <property type="term" value="F:ATP hydrolysis activity"/>
    <property type="evidence" value="ECO:0007669"/>
    <property type="project" value="InterPro"/>
</dbReference>
<dbReference type="SUPFAM" id="SSF52540">
    <property type="entry name" value="P-loop containing nucleoside triphosphate hydrolases"/>
    <property type="match status" value="1"/>
</dbReference>
<organism evidence="4 5">
    <name type="scientific">Sphingobium quisquiliarum P25</name>
    <dbReference type="NCBI Taxonomy" id="1329909"/>
    <lineage>
        <taxon>Bacteria</taxon>
        <taxon>Pseudomonadati</taxon>
        <taxon>Pseudomonadota</taxon>
        <taxon>Alphaproteobacteria</taxon>
        <taxon>Sphingomonadales</taxon>
        <taxon>Sphingomonadaceae</taxon>
        <taxon>Sphingobium</taxon>
    </lineage>
</organism>
<dbReference type="RefSeq" id="WP_021238313.1">
    <property type="nucleotide sequence ID" value="NZ_ATHO01000087.1"/>
</dbReference>
<proteinExistence type="predicted"/>
<dbReference type="SMART" id="SM00382">
    <property type="entry name" value="AAA"/>
    <property type="match status" value="1"/>
</dbReference>
<dbReference type="InterPro" id="IPR017871">
    <property type="entry name" value="ABC_transporter-like_CS"/>
</dbReference>
<accession>T0IBL6</accession>
<reference evidence="4 5" key="1">
    <citation type="journal article" date="2013" name="Genome Announc.">
        <title>Draft Genome Sequence of Sphingobium quisquiliarum Strain P25T, a Novel Hexachlorocyclohexane (HCH)-Degrading Bacterium Isolated from an HCH Dumpsite.</title>
        <authorList>
            <person name="Kumar Singh A."/>
            <person name="Sangwan N."/>
            <person name="Sharma A."/>
            <person name="Gupta V."/>
            <person name="Khurana J.P."/>
            <person name="Lal R."/>
        </authorList>
    </citation>
    <scope>NUCLEOTIDE SEQUENCE [LARGE SCALE GENOMIC DNA]</scope>
    <source>
        <strain evidence="4 5">P25</strain>
    </source>
</reference>
<dbReference type="PANTHER" id="PTHR43514:SF4">
    <property type="entry name" value="ABC TRANSPORTER I FAMILY MEMBER 10"/>
    <property type="match status" value="1"/>
</dbReference>
<dbReference type="InterPro" id="IPR027417">
    <property type="entry name" value="P-loop_NTPase"/>
</dbReference>
<evidence type="ECO:0000259" key="3">
    <source>
        <dbReference type="PROSITE" id="PS50893"/>
    </source>
</evidence>
<gene>
    <name evidence="4" type="ORF">L288_10265</name>
</gene>
<protein>
    <recommendedName>
        <fullName evidence="3">ABC transporter domain-containing protein</fullName>
    </recommendedName>
</protein>
<dbReference type="PATRIC" id="fig|1329909.3.peg.1977"/>
<keyword evidence="5" id="KW-1185">Reference proteome</keyword>
<comment type="caution">
    <text evidence="4">The sequence shown here is derived from an EMBL/GenBank/DDBJ whole genome shotgun (WGS) entry which is preliminary data.</text>
</comment>
<evidence type="ECO:0000313" key="5">
    <source>
        <dbReference type="Proteomes" id="UP000015525"/>
    </source>
</evidence>
<dbReference type="AlphaFoldDB" id="T0IBL6"/>
<feature type="domain" description="ABC transporter" evidence="3">
    <location>
        <begin position="2"/>
        <end position="208"/>
    </location>
</feature>
<evidence type="ECO:0000256" key="1">
    <source>
        <dbReference type="ARBA" id="ARBA00022741"/>
    </source>
</evidence>
<dbReference type="PROSITE" id="PS50893">
    <property type="entry name" value="ABC_TRANSPORTER_2"/>
    <property type="match status" value="1"/>
</dbReference>